<evidence type="ECO:0000313" key="1">
    <source>
        <dbReference type="EMBL" id="GET42877.1"/>
    </source>
</evidence>
<organism evidence="1 2">
    <name type="scientific">Microseira wollei NIES-4236</name>
    <dbReference type="NCBI Taxonomy" id="2530354"/>
    <lineage>
        <taxon>Bacteria</taxon>
        <taxon>Bacillati</taxon>
        <taxon>Cyanobacteriota</taxon>
        <taxon>Cyanophyceae</taxon>
        <taxon>Oscillatoriophycideae</taxon>
        <taxon>Aerosakkonematales</taxon>
        <taxon>Aerosakkonemataceae</taxon>
        <taxon>Microseira</taxon>
    </lineage>
</organism>
<dbReference type="EMBL" id="BLAY01000187">
    <property type="protein sequence ID" value="GET42877.1"/>
    <property type="molecule type" value="Genomic_DNA"/>
</dbReference>
<proteinExistence type="predicted"/>
<comment type="caution">
    <text evidence="1">The sequence shown here is derived from an EMBL/GenBank/DDBJ whole genome shotgun (WGS) entry which is preliminary data.</text>
</comment>
<accession>A0AAV3XQP3</accession>
<reference evidence="1" key="1">
    <citation type="submission" date="2019-10" db="EMBL/GenBank/DDBJ databases">
        <title>Draft genome sequece of Microseira wollei NIES-4236.</title>
        <authorList>
            <person name="Yamaguchi H."/>
            <person name="Suzuki S."/>
            <person name="Kawachi M."/>
        </authorList>
    </citation>
    <scope>NUCLEOTIDE SEQUENCE</scope>
    <source>
        <strain evidence="1">NIES-4236</strain>
    </source>
</reference>
<protein>
    <submittedName>
        <fullName evidence="1">Uncharacterized protein</fullName>
    </submittedName>
</protein>
<dbReference type="Proteomes" id="UP001050975">
    <property type="component" value="Unassembled WGS sequence"/>
</dbReference>
<sequence length="39" mass="4210">MSDKHRITEEPCEGKLCAVVRADGIANPVGWSSGQLTPR</sequence>
<evidence type="ECO:0000313" key="2">
    <source>
        <dbReference type="Proteomes" id="UP001050975"/>
    </source>
</evidence>
<keyword evidence="2" id="KW-1185">Reference proteome</keyword>
<dbReference type="AlphaFoldDB" id="A0AAV3XQP3"/>
<name>A0AAV3XQP3_9CYAN</name>
<gene>
    <name evidence="1" type="ORF">MiSe_76950</name>
</gene>